<keyword evidence="6" id="KW-0328">Glycosyltransferase</keyword>
<dbReference type="SUPFAM" id="SSF56601">
    <property type="entry name" value="beta-lactamase/transpeptidase-like"/>
    <property type="match status" value="1"/>
</dbReference>
<dbReference type="UniPathway" id="UPA00219"/>
<dbReference type="SUPFAM" id="SSF53955">
    <property type="entry name" value="Lysozyme-like"/>
    <property type="match status" value="1"/>
</dbReference>
<comment type="catalytic activity">
    <reaction evidence="11">
        <text>[GlcNAc-(1-&gt;4)-Mur2Ac(oyl-L-Ala-gamma-D-Glu-L-Lys-D-Ala-D-Ala)](n)-di-trans,octa-cis-undecaprenyl diphosphate + beta-D-GlcNAc-(1-&gt;4)-Mur2Ac(oyl-L-Ala-gamma-D-Glu-L-Lys-D-Ala-D-Ala)-di-trans,octa-cis-undecaprenyl diphosphate = [GlcNAc-(1-&gt;4)-Mur2Ac(oyl-L-Ala-gamma-D-Glu-L-Lys-D-Ala-D-Ala)](n+1)-di-trans,octa-cis-undecaprenyl diphosphate + di-trans,octa-cis-undecaprenyl diphosphate + H(+)</text>
        <dbReference type="Rhea" id="RHEA:23708"/>
        <dbReference type="Rhea" id="RHEA-COMP:9602"/>
        <dbReference type="Rhea" id="RHEA-COMP:9603"/>
        <dbReference type="ChEBI" id="CHEBI:15378"/>
        <dbReference type="ChEBI" id="CHEBI:58405"/>
        <dbReference type="ChEBI" id="CHEBI:60033"/>
        <dbReference type="ChEBI" id="CHEBI:78435"/>
        <dbReference type="EC" id="2.4.99.28"/>
    </reaction>
</comment>
<evidence type="ECO:0000256" key="5">
    <source>
        <dbReference type="ARBA" id="ARBA00022670"/>
    </source>
</evidence>
<evidence type="ECO:0000256" key="2">
    <source>
        <dbReference type="ARBA" id="ARBA00007090"/>
    </source>
</evidence>
<dbReference type="InterPro" id="IPR009647">
    <property type="entry name" value="PBP_C"/>
</dbReference>
<comment type="caution">
    <text evidence="16">The sequence shown here is derived from an EMBL/GenBank/DDBJ whole genome shotgun (WGS) entry which is preliminary data.</text>
</comment>
<dbReference type="OrthoDB" id="9766909at2"/>
<feature type="transmembrane region" description="Helical" evidence="12">
    <location>
        <begin position="12"/>
        <end position="35"/>
    </location>
</feature>
<evidence type="ECO:0000259" key="15">
    <source>
        <dbReference type="Pfam" id="PF06832"/>
    </source>
</evidence>
<evidence type="ECO:0000256" key="12">
    <source>
        <dbReference type="SAM" id="Phobius"/>
    </source>
</evidence>
<dbReference type="GO" id="GO:0008658">
    <property type="term" value="F:penicillin binding"/>
    <property type="evidence" value="ECO:0007669"/>
    <property type="project" value="InterPro"/>
</dbReference>
<comment type="similarity">
    <text evidence="3">In the N-terminal section; belongs to the glycosyltransferase 51 family.</text>
</comment>
<evidence type="ECO:0000259" key="14">
    <source>
        <dbReference type="Pfam" id="PF00912"/>
    </source>
</evidence>
<keyword evidence="4" id="KW-0121">Carboxypeptidase</keyword>
<dbReference type="GO" id="GO:0004180">
    <property type="term" value="F:carboxypeptidase activity"/>
    <property type="evidence" value="ECO:0007669"/>
    <property type="project" value="UniProtKB-KW"/>
</dbReference>
<feature type="domain" description="Penicillin-binding C-terminal" evidence="15">
    <location>
        <begin position="605"/>
        <end position="692"/>
    </location>
</feature>
<dbReference type="GO" id="GO:0009252">
    <property type="term" value="P:peptidoglycan biosynthetic process"/>
    <property type="evidence" value="ECO:0007669"/>
    <property type="project" value="UniProtKB-UniPathway"/>
</dbReference>
<keyword evidence="8" id="KW-0378">Hydrolase</keyword>
<sequence length="696" mass="74805">MVEQPRQKVGRRLTYAAVAAMWCAAIAAGALVGLADTFGPPPLGKNLTYSKTVIGSDGELLRAYLAPDGRWRLPASRSDVDPRFLEALLAYEDKRFYDHSGVDPLAMVRAAYQLLTRGEIVSGGSTISMQVARLLEPRRKRSLYAKYRQMVRAVQLERALSKKEILALYLTLAPYGGNLEGIRAASFAYFGKEPRRLTLGETALLVALPQSPEYRRPDRHPERARAARNRVLDRISGDGIFSADELEAAKAEPVPTARKPMPLGAPHAADDAKAAFADESIIKLTIRARLQRRLERLARDRALALGDAMSVAIVVVEHESGRILARVGTPDYFDADRAGQVDLTRAVRSPGSTLKPFIYGLGFEDGLVHPQSLIEDRPIRFGDYAPENFDQTFQGTVTVRRALQLSLNVPAVSLLDAVGPSRLLARLGEAGARLKLPAHETAGLALGLGGIGVTLTDITALYAGLARQGTVAPLYEREADPRWPARRLMEPVAAWYVGDILRDAPPPPNALGGRIAFKTGTSYGYRDAWAVGFDGRYTVGIWTGRPDGAPVPGLLGRTAAAPILFDVFARLTEQPRPLRPAPEGVLTARTAQLPPPLRRFGGGHAARAARATDLRIVFPPNGAALALQSGGAEIDPIAIKVAGGTAPLNVLVDGMPLQSVRGAGTVFFSPQGPGFVQLTVTDALGAADSVTVRLQP</sequence>
<evidence type="ECO:0000313" key="16">
    <source>
        <dbReference type="EMBL" id="ODR99905.1"/>
    </source>
</evidence>
<evidence type="ECO:0000256" key="9">
    <source>
        <dbReference type="ARBA" id="ARBA00023268"/>
    </source>
</evidence>
<dbReference type="EC" id="2.4.99.28" evidence="10"/>
<evidence type="ECO:0000256" key="10">
    <source>
        <dbReference type="ARBA" id="ARBA00044770"/>
    </source>
</evidence>
<proteinExistence type="inferred from homology"/>
<dbReference type="InterPro" id="IPR001264">
    <property type="entry name" value="Glyco_trans_51"/>
</dbReference>
<dbReference type="GO" id="GO:0006508">
    <property type="term" value="P:proteolysis"/>
    <property type="evidence" value="ECO:0007669"/>
    <property type="project" value="UniProtKB-KW"/>
</dbReference>
<dbReference type="Pfam" id="PF00912">
    <property type="entry name" value="Transgly"/>
    <property type="match status" value="1"/>
</dbReference>
<dbReference type="EMBL" id="LPWG01000010">
    <property type="protein sequence ID" value="ODR99905.1"/>
    <property type="molecule type" value="Genomic_DNA"/>
</dbReference>
<dbReference type="PANTHER" id="PTHR32282">
    <property type="entry name" value="BINDING PROTEIN TRANSPEPTIDASE, PUTATIVE-RELATED"/>
    <property type="match status" value="1"/>
</dbReference>
<dbReference type="RefSeq" id="WP_069436744.1">
    <property type="nucleotide sequence ID" value="NZ_LPWG01000010.1"/>
</dbReference>
<accession>A0A1E3W284</accession>
<protein>
    <recommendedName>
        <fullName evidence="10">peptidoglycan glycosyltransferase</fullName>
        <ecNumber evidence="10">2.4.99.28</ecNumber>
    </recommendedName>
</protein>
<feature type="domain" description="Penicillin-binding protein transpeptidase" evidence="13">
    <location>
        <begin position="312"/>
        <end position="526"/>
    </location>
</feature>
<dbReference type="InterPro" id="IPR050396">
    <property type="entry name" value="Glycosyltr_51/Transpeptidase"/>
</dbReference>
<organism evidence="16 17">
    <name type="scientific">Methyloceanibacter methanicus</name>
    <dbReference type="NCBI Taxonomy" id="1774968"/>
    <lineage>
        <taxon>Bacteria</taxon>
        <taxon>Pseudomonadati</taxon>
        <taxon>Pseudomonadota</taxon>
        <taxon>Alphaproteobacteria</taxon>
        <taxon>Hyphomicrobiales</taxon>
        <taxon>Hyphomicrobiaceae</taxon>
        <taxon>Methyloceanibacter</taxon>
    </lineage>
</organism>
<name>A0A1E3W284_9HYPH</name>
<dbReference type="GO" id="GO:0008955">
    <property type="term" value="F:peptidoglycan glycosyltransferase activity"/>
    <property type="evidence" value="ECO:0007669"/>
    <property type="project" value="UniProtKB-EC"/>
</dbReference>
<keyword evidence="12" id="KW-1133">Transmembrane helix</keyword>
<dbReference type="STRING" id="1774968.AUC68_01920"/>
<dbReference type="Proteomes" id="UP000094501">
    <property type="component" value="Unassembled WGS sequence"/>
</dbReference>
<dbReference type="InterPro" id="IPR001460">
    <property type="entry name" value="PCN-bd_Tpept"/>
</dbReference>
<evidence type="ECO:0000256" key="8">
    <source>
        <dbReference type="ARBA" id="ARBA00022801"/>
    </source>
</evidence>
<evidence type="ECO:0000259" key="13">
    <source>
        <dbReference type="Pfam" id="PF00905"/>
    </source>
</evidence>
<comment type="similarity">
    <text evidence="2">In the C-terminal section; belongs to the transpeptidase family.</text>
</comment>
<dbReference type="InterPro" id="IPR036950">
    <property type="entry name" value="PBP_transglycosylase"/>
</dbReference>
<evidence type="ECO:0000256" key="4">
    <source>
        <dbReference type="ARBA" id="ARBA00022645"/>
    </source>
</evidence>
<dbReference type="InterPro" id="IPR011815">
    <property type="entry name" value="PBP_1c"/>
</dbReference>
<comment type="pathway">
    <text evidence="1">Cell wall biogenesis; peptidoglycan biosynthesis.</text>
</comment>
<keyword evidence="12" id="KW-0812">Transmembrane</keyword>
<dbReference type="InterPro" id="IPR012338">
    <property type="entry name" value="Beta-lactam/transpept-like"/>
</dbReference>
<keyword evidence="5" id="KW-0645">Protease</keyword>
<evidence type="ECO:0000313" key="17">
    <source>
        <dbReference type="Proteomes" id="UP000094501"/>
    </source>
</evidence>
<dbReference type="Gene3D" id="1.10.3810.10">
    <property type="entry name" value="Biosynthetic peptidoglycan transglycosylase-like"/>
    <property type="match status" value="1"/>
</dbReference>
<dbReference type="Pfam" id="PF00905">
    <property type="entry name" value="Transpeptidase"/>
    <property type="match status" value="1"/>
</dbReference>
<gene>
    <name evidence="16" type="ORF">AUC68_01920</name>
</gene>
<keyword evidence="17" id="KW-1185">Reference proteome</keyword>
<evidence type="ECO:0000256" key="7">
    <source>
        <dbReference type="ARBA" id="ARBA00022679"/>
    </source>
</evidence>
<evidence type="ECO:0000256" key="11">
    <source>
        <dbReference type="ARBA" id="ARBA00049902"/>
    </source>
</evidence>
<dbReference type="GO" id="GO:0030288">
    <property type="term" value="C:outer membrane-bounded periplasmic space"/>
    <property type="evidence" value="ECO:0007669"/>
    <property type="project" value="TreeGrafter"/>
</dbReference>
<keyword evidence="7" id="KW-0808">Transferase</keyword>
<dbReference type="NCBIfam" id="TIGR02073">
    <property type="entry name" value="PBP_1c"/>
    <property type="match status" value="1"/>
</dbReference>
<dbReference type="InterPro" id="IPR023346">
    <property type="entry name" value="Lysozyme-like_dom_sf"/>
</dbReference>
<dbReference type="AlphaFoldDB" id="A0A1E3W284"/>
<evidence type="ECO:0000256" key="6">
    <source>
        <dbReference type="ARBA" id="ARBA00022676"/>
    </source>
</evidence>
<dbReference type="Pfam" id="PF06832">
    <property type="entry name" value="BiPBP_C"/>
    <property type="match status" value="1"/>
</dbReference>
<keyword evidence="9" id="KW-0511">Multifunctional enzyme</keyword>
<keyword evidence="12" id="KW-0472">Membrane</keyword>
<evidence type="ECO:0000256" key="1">
    <source>
        <dbReference type="ARBA" id="ARBA00004752"/>
    </source>
</evidence>
<evidence type="ECO:0000256" key="3">
    <source>
        <dbReference type="ARBA" id="ARBA00007739"/>
    </source>
</evidence>
<feature type="domain" description="Glycosyl transferase family 51" evidence="14">
    <location>
        <begin position="68"/>
        <end position="235"/>
    </location>
</feature>
<dbReference type="Gene3D" id="3.40.710.10">
    <property type="entry name" value="DD-peptidase/beta-lactamase superfamily"/>
    <property type="match status" value="1"/>
</dbReference>
<dbReference type="PANTHER" id="PTHR32282:SF15">
    <property type="entry name" value="PENICILLIN-BINDING PROTEIN 1C"/>
    <property type="match status" value="1"/>
</dbReference>
<reference evidence="16 17" key="1">
    <citation type="journal article" date="2016" name="Environ. Microbiol.">
        <title>New Methyloceanibacter diversity from North Sea sediments includes methanotroph containing solely the soluble methane monooxygenase.</title>
        <authorList>
            <person name="Vekeman B."/>
            <person name="Kerckhof F.M."/>
            <person name="Cremers G."/>
            <person name="de Vos P."/>
            <person name="Vandamme P."/>
            <person name="Boon N."/>
            <person name="Op den Camp H.J."/>
            <person name="Heylen K."/>
        </authorList>
    </citation>
    <scope>NUCLEOTIDE SEQUENCE [LARGE SCALE GENOMIC DNA]</scope>
    <source>
        <strain evidence="16 17">R-67174</strain>
    </source>
</reference>